<protein>
    <submittedName>
        <fullName evidence="2">RxLR effector protein</fullName>
    </submittedName>
</protein>
<dbReference type="Proteomes" id="UP000198211">
    <property type="component" value="Unassembled WGS sequence"/>
</dbReference>
<accession>A0A225WDQ7</accession>
<organism evidence="2 3">
    <name type="scientific">Phytophthora megakarya</name>
    <dbReference type="NCBI Taxonomy" id="4795"/>
    <lineage>
        <taxon>Eukaryota</taxon>
        <taxon>Sar</taxon>
        <taxon>Stramenopiles</taxon>
        <taxon>Oomycota</taxon>
        <taxon>Peronosporomycetes</taxon>
        <taxon>Peronosporales</taxon>
        <taxon>Peronosporaceae</taxon>
        <taxon>Phytophthora</taxon>
    </lineage>
</organism>
<evidence type="ECO:0000313" key="3">
    <source>
        <dbReference type="Proteomes" id="UP000198211"/>
    </source>
</evidence>
<sequence length="141" mass="16947">MFFVRLRLSRARHDIDKNKKIIQWFRYINEYRRVWGENMFSNKKMYGTLKFSIPEANLALMLQSMDDIQDVQELAKIMKSHLYKMWKDGKKTPDTIAQFLKIPNSKPMNTEFDPRYKILEEFTEVFNGENGKKLIRSNTMP</sequence>
<evidence type="ECO:0000259" key="1">
    <source>
        <dbReference type="Pfam" id="PF18634"/>
    </source>
</evidence>
<dbReference type="InterPro" id="IPR040786">
    <property type="entry name" value="RXLR_WY"/>
</dbReference>
<feature type="domain" description="RXLR phytopathogen effector protein WY-domain" evidence="1">
    <location>
        <begin position="30"/>
        <end position="79"/>
    </location>
</feature>
<dbReference type="Pfam" id="PF18634">
    <property type="entry name" value="RXLR_WY"/>
    <property type="match status" value="1"/>
</dbReference>
<reference evidence="3" key="1">
    <citation type="submission" date="2017-03" db="EMBL/GenBank/DDBJ databases">
        <title>Phytopthora megakarya and P. palmivora, two closely related causual agents of cacao black pod achieved similar genome size and gene model numbers by different mechanisms.</title>
        <authorList>
            <person name="Ali S."/>
            <person name="Shao J."/>
            <person name="Larry D.J."/>
            <person name="Kronmiller B."/>
            <person name="Shen D."/>
            <person name="Strem M.D."/>
            <person name="Melnick R.L."/>
            <person name="Guiltinan M.J."/>
            <person name="Tyler B.M."/>
            <person name="Meinhardt L.W."/>
            <person name="Bailey B.A."/>
        </authorList>
    </citation>
    <scope>NUCLEOTIDE SEQUENCE [LARGE SCALE GENOMIC DNA]</scope>
    <source>
        <strain evidence="3">zdho120</strain>
    </source>
</reference>
<dbReference type="OrthoDB" id="124843at2759"/>
<keyword evidence="3" id="KW-1185">Reference proteome</keyword>
<name>A0A225WDQ7_9STRA</name>
<comment type="caution">
    <text evidence="2">The sequence shown here is derived from an EMBL/GenBank/DDBJ whole genome shotgun (WGS) entry which is preliminary data.</text>
</comment>
<proteinExistence type="predicted"/>
<dbReference type="EMBL" id="NBNE01001040">
    <property type="protein sequence ID" value="OWZ15866.1"/>
    <property type="molecule type" value="Genomic_DNA"/>
</dbReference>
<gene>
    <name evidence="2" type="ORF">PHMEG_00010423</name>
</gene>
<evidence type="ECO:0000313" key="2">
    <source>
        <dbReference type="EMBL" id="OWZ15866.1"/>
    </source>
</evidence>
<dbReference type="AlphaFoldDB" id="A0A225WDQ7"/>